<dbReference type="RefSeq" id="WP_132927127.1">
    <property type="nucleotide sequence ID" value="NZ_SJOI01000001.1"/>
</dbReference>
<dbReference type="InterPro" id="IPR011050">
    <property type="entry name" value="Pectin_lyase_fold/virulence"/>
</dbReference>
<dbReference type="SUPFAM" id="SSF51126">
    <property type="entry name" value="Pectin lyase-like"/>
    <property type="match status" value="1"/>
</dbReference>
<accession>A0A4R1NHZ2</accession>
<dbReference type="AlphaFoldDB" id="A0A4R1NHZ2"/>
<dbReference type="Proteomes" id="UP000294555">
    <property type="component" value="Unassembled WGS sequence"/>
</dbReference>
<dbReference type="Gene3D" id="2.160.20.10">
    <property type="entry name" value="Single-stranded right-handed beta-helix, Pectin lyase-like"/>
    <property type="match status" value="1"/>
</dbReference>
<evidence type="ECO:0000313" key="2">
    <source>
        <dbReference type="Proteomes" id="UP000294555"/>
    </source>
</evidence>
<sequence>MPGNPLLDINNLSDVSDAATARVNLDIYDKETLAATDGASLIGFRVKTVMSQLDASQVGTDAAPGYPNALTNIPDNTSDFDYHKWVIPNGNFTLNHLFVMTDEQKTTQYKQVEIRGQGSRSTQITHPAGSASAGDGVQFGLYSINGITVGGMYLNNAPLNRGAQGAFNIENCSDVLIDDLVIDGSGNLSIYTDECSRVFFNNVRVNGQKYFTGNGKASILFGGASEDNFAIGGGASALSTDGSYFYNGDLADNDHAMRAVFMGMYFRGLLASEASNQNACLWAEGQESRCNTHSIGVNTLGHGIGMASTELNIHTSIGGTIQSSQVRGVWNRNIFCSMGKHFFDHMGESGSSTVHAAIHHDGALFTASIGDVFDGNTVPCINDYHASVLPGDASAISVIGSQLTSFRVYGDTHTAQHHTIIGSRQTHASLSSMNQGGARSHGIYIGNSILGPVGQYGSNVTGNYHEFYGITAECGPVYTGAALSVNLAGILRFDKCKFLNYSGGIINASPTNPPQFKECIFVNVSFNSLDAAVMRCIDCVFISCTGTLPISVSADSFTRPGRAKMTVTTTVVDQTVSFPSWVRLTKGLCHIKIEGAGSSATQDYGEYVMAKPNATSVNPTITTLYESTAGFYAPVWPANSASIGAIISTIGTYDIEIW</sequence>
<organism evidence="1 2">
    <name type="scientific">Sodalis ligni</name>
    <dbReference type="NCBI Taxonomy" id="2697027"/>
    <lineage>
        <taxon>Bacteria</taxon>
        <taxon>Pseudomonadati</taxon>
        <taxon>Pseudomonadota</taxon>
        <taxon>Gammaproteobacteria</taxon>
        <taxon>Enterobacterales</taxon>
        <taxon>Bruguierivoracaceae</taxon>
        <taxon>Sodalis</taxon>
    </lineage>
</organism>
<name>A0A4R1NHZ2_9GAMM</name>
<dbReference type="EMBL" id="SJOI01000001">
    <property type="protein sequence ID" value="TCL07153.1"/>
    <property type="molecule type" value="Genomic_DNA"/>
</dbReference>
<reference evidence="1 2" key="1">
    <citation type="submission" date="2019-02" db="EMBL/GenBank/DDBJ databases">
        <title>Investigation of anaerobic lignin degradation for improved lignocellulosic biofuels.</title>
        <authorList>
            <person name="Deangelis K."/>
        </authorList>
    </citation>
    <scope>NUCLEOTIDE SEQUENCE [LARGE SCALE GENOMIC DNA]</scope>
    <source>
        <strain evidence="1 2">159R</strain>
    </source>
</reference>
<comment type="caution">
    <text evidence="1">The sequence shown here is derived from an EMBL/GenBank/DDBJ whole genome shotgun (WGS) entry which is preliminary data.</text>
</comment>
<dbReference type="InterPro" id="IPR012334">
    <property type="entry name" value="Pectin_lyas_fold"/>
</dbReference>
<keyword evidence="2" id="KW-1185">Reference proteome</keyword>
<proteinExistence type="predicted"/>
<evidence type="ECO:0000313" key="1">
    <source>
        <dbReference type="EMBL" id="TCL07153.1"/>
    </source>
</evidence>
<protein>
    <submittedName>
        <fullName evidence="1">Uncharacterized protein</fullName>
    </submittedName>
</protein>
<gene>
    <name evidence="1" type="ORF">EZJ58_5465</name>
</gene>